<evidence type="ECO:0000313" key="6">
    <source>
        <dbReference type="EMBL" id="SUZ47438.1"/>
    </source>
</evidence>
<feature type="domain" description="ABC transporter" evidence="5">
    <location>
        <begin position="11"/>
        <end position="245"/>
    </location>
</feature>
<comment type="similarity">
    <text evidence="1">Belongs to the ABC transporter superfamily.</text>
</comment>
<dbReference type="SUPFAM" id="SSF52540">
    <property type="entry name" value="P-loop containing nucleoside triphosphate hydrolases"/>
    <property type="match status" value="1"/>
</dbReference>
<evidence type="ECO:0000259" key="5">
    <source>
        <dbReference type="PROSITE" id="PS50893"/>
    </source>
</evidence>
<dbReference type="InterPro" id="IPR003439">
    <property type="entry name" value="ABC_transporter-like_ATP-bd"/>
</dbReference>
<gene>
    <name evidence="6" type="ORF">METZ01_LOCUS292</name>
</gene>
<dbReference type="Pfam" id="PF00005">
    <property type="entry name" value="ABC_tran"/>
    <property type="match status" value="1"/>
</dbReference>
<proteinExistence type="inferred from homology"/>
<dbReference type="PROSITE" id="PS50893">
    <property type="entry name" value="ABC_TRANSPORTER_2"/>
    <property type="match status" value="1"/>
</dbReference>
<dbReference type="InterPro" id="IPR027417">
    <property type="entry name" value="P-loop_NTPase"/>
</dbReference>
<dbReference type="EMBL" id="UINC01000016">
    <property type="protein sequence ID" value="SUZ47438.1"/>
    <property type="molecule type" value="Genomic_DNA"/>
</dbReference>
<dbReference type="GO" id="GO:0016887">
    <property type="term" value="F:ATP hydrolysis activity"/>
    <property type="evidence" value="ECO:0007669"/>
    <property type="project" value="InterPro"/>
</dbReference>
<dbReference type="Gene3D" id="3.40.50.300">
    <property type="entry name" value="P-loop containing nucleotide triphosphate hydrolases"/>
    <property type="match status" value="1"/>
</dbReference>
<dbReference type="PANTHER" id="PTHR42711">
    <property type="entry name" value="ABC TRANSPORTER ATP-BINDING PROTEIN"/>
    <property type="match status" value="1"/>
</dbReference>
<evidence type="ECO:0000256" key="2">
    <source>
        <dbReference type="ARBA" id="ARBA00022448"/>
    </source>
</evidence>
<protein>
    <recommendedName>
        <fullName evidence="5">ABC transporter domain-containing protein</fullName>
    </recommendedName>
</protein>
<evidence type="ECO:0000256" key="3">
    <source>
        <dbReference type="ARBA" id="ARBA00022741"/>
    </source>
</evidence>
<keyword evidence="2" id="KW-0813">Transport</keyword>
<evidence type="ECO:0000256" key="4">
    <source>
        <dbReference type="ARBA" id="ARBA00022840"/>
    </source>
</evidence>
<evidence type="ECO:0000256" key="1">
    <source>
        <dbReference type="ARBA" id="ARBA00005417"/>
    </source>
</evidence>
<dbReference type="AlphaFoldDB" id="A0A381N175"/>
<dbReference type="InterPro" id="IPR050763">
    <property type="entry name" value="ABC_transporter_ATP-binding"/>
</dbReference>
<reference evidence="6" key="1">
    <citation type="submission" date="2018-05" db="EMBL/GenBank/DDBJ databases">
        <authorList>
            <person name="Lanie J.A."/>
            <person name="Ng W.-L."/>
            <person name="Kazmierczak K.M."/>
            <person name="Andrzejewski T.M."/>
            <person name="Davidsen T.M."/>
            <person name="Wayne K.J."/>
            <person name="Tettelin H."/>
            <person name="Glass J.I."/>
            <person name="Rusch D."/>
            <person name="Podicherti R."/>
            <person name="Tsui H.-C.T."/>
            <person name="Winkler M.E."/>
        </authorList>
    </citation>
    <scope>NUCLEOTIDE SEQUENCE</scope>
</reference>
<dbReference type="SMART" id="SM00382">
    <property type="entry name" value="AAA"/>
    <property type="match status" value="1"/>
</dbReference>
<dbReference type="PROSITE" id="PS00211">
    <property type="entry name" value="ABC_TRANSPORTER_1"/>
    <property type="match status" value="1"/>
</dbReference>
<dbReference type="InterPro" id="IPR017871">
    <property type="entry name" value="ABC_transporter-like_CS"/>
</dbReference>
<name>A0A381N175_9ZZZZ</name>
<dbReference type="PANTHER" id="PTHR42711:SF5">
    <property type="entry name" value="ABC TRANSPORTER ATP-BINDING PROTEIN NATA"/>
    <property type="match status" value="1"/>
</dbReference>
<dbReference type="GO" id="GO:0005524">
    <property type="term" value="F:ATP binding"/>
    <property type="evidence" value="ECO:0007669"/>
    <property type="project" value="UniProtKB-KW"/>
</dbReference>
<sequence>MTEKKLPDNAIDIKNLSKQYKSPDGKSSFFALDSVSLNIPRGSIFGLLGPNGAGKSTFINILAGLTIKTSGKAMVWGYDIDKNPRTIRSYLGIVPQELNIDPFFTPRETLNLQAGMYGIWPKERITQEILRVLDLEDKADAYARELSGGMRRRLLIAKAMVHRPPILILDEPTAGVDIELRKQLWSYVRQLNEHGTTIILTTHYLEEAEELCETIAILDKGKIVRCASTKELLEDVESKTIILKTSEKTDPKNVAISQLGASIDADNNLKINYNPKIDNSRKILEMVENSGVNVVDFEVVGASLETVFLSITSRK</sequence>
<accession>A0A381N175</accession>
<keyword evidence="4" id="KW-0067">ATP-binding</keyword>
<organism evidence="6">
    <name type="scientific">marine metagenome</name>
    <dbReference type="NCBI Taxonomy" id="408172"/>
    <lineage>
        <taxon>unclassified sequences</taxon>
        <taxon>metagenomes</taxon>
        <taxon>ecological metagenomes</taxon>
    </lineage>
</organism>
<dbReference type="InterPro" id="IPR003593">
    <property type="entry name" value="AAA+_ATPase"/>
</dbReference>
<keyword evidence="3" id="KW-0547">Nucleotide-binding</keyword>